<feature type="transmembrane region" description="Helical" evidence="1">
    <location>
        <begin position="134"/>
        <end position="153"/>
    </location>
</feature>
<feature type="transmembrane region" description="Helical" evidence="1">
    <location>
        <begin position="6"/>
        <end position="26"/>
    </location>
</feature>
<name>A0A1F6GLL4_9BACT</name>
<feature type="transmembrane region" description="Helical" evidence="1">
    <location>
        <begin position="38"/>
        <end position="63"/>
    </location>
</feature>
<dbReference type="AlphaFoldDB" id="A0A1F6GLL4"/>
<dbReference type="EMBL" id="MFMY01000027">
    <property type="protein sequence ID" value="OGG99014.1"/>
    <property type="molecule type" value="Genomic_DNA"/>
</dbReference>
<dbReference type="Proteomes" id="UP000176968">
    <property type="component" value="Unassembled WGS sequence"/>
</dbReference>
<evidence type="ECO:0000313" key="3">
    <source>
        <dbReference type="Proteomes" id="UP000176968"/>
    </source>
</evidence>
<evidence type="ECO:0000256" key="1">
    <source>
        <dbReference type="SAM" id="Phobius"/>
    </source>
</evidence>
<accession>A0A1F6GLL4</accession>
<feature type="transmembrane region" description="Helical" evidence="1">
    <location>
        <begin position="101"/>
        <end position="122"/>
    </location>
</feature>
<organism evidence="2 3">
    <name type="scientific">Candidatus Kuenenbacteria bacterium RIFCSPHIGHO2_12_FULL_42_14</name>
    <dbReference type="NCBI Taxonomy" id="1798563"/>
    <lineage>
        <taxon>Bacteria</taxon>
        <taxon>Candidatus Kueneniibacteriota</taxon>
    </lineage>
</organism>
<gene>
    <name evidence="2" type="ORF">A3E04_01510</name>
</gene>
<feature type="transmembrane region" description="Helical" evidence="1">
    <location>
        <begin position="69"/>
        <end position="89"/>
    </location>
</feature>
<proteinExistence type="predicted"/>
<keyword evidence="1" id="KW-0472">Membrane</keyword>
<evidence type="ECO:0008006" key="4">
    <source>
        <dbReference type="Google" id="ProtNLM"/>
    </source>
</evidence>
<comment type="caution">
    <text evidence="2">The sequence shown here is derived from an EMBL/GenBank/DDBJ whole genome shotgun (WGS) entry which is preliminary data.</text>
</comment>
<evidence type="ECO:0000313" key="2">
    <source>
        <dbReference type="EMBL" id="OGG99014.1"/>
    </source>
</evidence>
<keyword evidence="1" id="KW-0812">Transmembrane</keyword>
<reference evidence="2 3" key="1">
    <citation type="journal article" date="2016" name="Nat. Commun.">
        <title>Thousands of microbial genomes shed light on interconnected biogeochemical processes in an aquifer system.</title>
        <authorList>
            <person name="Anantharaman K."/>
            <person name="Brown C.T."/>
            <person name="Hug L.A."/>
            <person name="Sharon I."/>
            <person name="Castelle C.J."/>
            <person name="Probst A.J."/>
            <person name="Thomas B.C."/>
            <person name="Singh A."/>
            <person name="Wilkins M.J."/>
            <person name="Karaoz U."/>
            <person name="Brodie E.L."/>
            <person name="Williams K.H."/>
            <person name="Hubbard S.S."/>
            <person name="Banfield J.F."/>
        </authorList>
    </citation>
    <scope>NUCLEOTIDE SEQUENCE [LARGE SCALE GENOMIC DNA]</scope>
</reference>
<protein>
    <recommendedName>
        <fullName evidence="4">Rod shape-determining protein MreD</fullName>
    </recommendedName>
</protein>
<sequence>MARFIYLLLLIILIIVFYLGFLPAIVPRFSFFINLPLIFLSLVAFFSTLELALFSAAILGLFLDLYSPWFFGFHLLTFLSVMVIIKFFLSNFFQNKNLLSLIATVILPIFIYQIFYLVRLFISFDSIGTPSHWLFFLGQIGGHMLIIFFLFVLPTPLNKKFKHLTVS</sequence>
<keyword evidence="1" id="KW-1133">Transmembrane helix</keyword>